<accession>A0AAN8ER95</accession>
<reference evidence="2 3" key="1">
    <citation type="submission" date="2019-10" db="EMBL/GenBank/DDBJ databases">
        <title>Assembly and Annotation for the nematode Trichostrongylus colubriformis.</title>
        <authorList>
            <person name="Martin J."/>
        </authorList>
    </citation>
    <scope>NUCLEOTIDE SEQUENCE [LARGE SCALE GENOMIC DNA]</scope>
    <source>
        <strain evidence="2">G859</strain>
        <tissue evidence="2">Whole worm</tissue>
    </source>
</reference>
<evidence type="ECO:0000256" key="1">
    <source>
        <dbReference type="SAM" id="MobiDB-lite"/>
    </source>
</evidence>
<proteinExistence type="predicted"/>
<dbReference type="PRINTS" id="PR00929">
    <property type="entry name" value="ATHOOK"/>
</dbReference>
<dbReference type="AlphaFoldDB" id="A0AAN8ER95"/>
<sequence length="121" mass="12875">MIFKRAEKAPPGEDKDPLRTTMAVKAKKAATGRGRGRPPKAVKGDEVNGEEKSTVAKPVKTIEKASSGKKRGRPPGSGKKKAGRKSKATPKKKKAMSESEESDKEVEAVDGNESDDEGANE</sequence>
<feature type="compositionally biased region" description="Basic residues" evidence="1">
    <location>
        <begin position="25"/>
        <end position="40"/>
    </location>
</feature>
<feature type="region of interest" description="Disordered" evidence="1">
    <location>
        <begin position="1"/>
        <end position="121"/>
    </location>
</feature>
<dbReference type="InterPro" id="IPR017956">
    <property type="entry name" value="AT_hook_DNA-bd_motif"/>
</dbReference>
<protein>
    <submittedName>
        <fullName evidence="2">Uncharacterized protein</fullName>
    </submittedName>
</protein>
<evidence type="ECO:0000313" key="2">
    <source>
        <dbReference type="EMBL" id="KAK5966476.1"/>
    </source>
</evidence>
<evidence type="ECO:0000313" key="3">
    <source>
        <dbReference type="Proteomes" id="UP001331761"/>
    </source>
</evidence>
<dbReference type="Proteomes" id="UP001331761">
    <property type="component" value="Unassembled WGS sequence"/>
</dbReference>
<feature type="compositionally biased region" description="Basic residues" evidence="1">
    <location>
        <begin position="67"/>
        <end position="94"/>
    </location>
</feature>
<organism evidence="2 3">
    <name type="scientific">Trichostrongylus colubriformis</name>
    <name type="common">Black scour worm</name>
    <dbReference type="NCBI Taxonomy" id="6319"/>
    <lineage>
        <taxon>Eukaryota</taxon>
        <taxon>Metazoa</taxon>
        <taxon>Ecdysozoa</taxon>
        <taxon>Nematoda</taxon>
        <taxon>Chromadorea</taxon>
        <taxon>Rhabditida</taxon>
        <taxon>Rhabditina</taxon>
        <taxon>Rhabditomorpha</taxon>
        <taxon>Strongyloidea</taxon>
        <taxon>Trichostrongylidae</taxon>
        <taxon>Trichostrongylus</taxon>
    </lineage>
</organism>
<feature type="compositionally biased region" description="Basic and acidic residues" evidence="1">
    <location>
        <begin position="1"/>
        <end position="18"/>
    </location>
</feature>
<feature type="compositionally biased region" description="Acidic residues" evidence="1">
    <location>
        <begin position="98"/>
        <end position="121"/>
    </location>
</feature>
<dbReference type="EMBL" id="WIXE01023458">
    <property type="protein sequence ID" value="KAK5966476.1"/>
    <property type="molecule type" value="Genomic_DNA"/>
</dbReference>
<comment type="caution">
    <text evidence="2">The sequence shown here is derived from an EMBL/GenBank/DDBJ whole genome shotgun (WGS) entry which is preliminary data.</text>
</comment>
<feature type="compositionally biased region" description="Basic and acidic residues" evidence="1">
    <location>
        <begin position="42"/>
        <end position="54"/>
    </location>
</feature>
<keyword evidence="3" id="KW-1185">Reference proteome</keyword>
<dbReference type="GO" id="GO:0003677">
    <property type="term" value="F:DNA binding"/>
    <property type="evidence" value="ECO:0007669"/>
    <property type="project" value="InterPro"/>
</dbReference>
<name>A0AAN8ER95_TRICO</name>
<gene>
    <name evidence="2" type="ORF">GCK32_000260</name>
</gene>